<proteinExistence type="predicted"/>
<reference evidence="1" key="1">
    <citation type="submission" date="2024-12" db="EMBL/GenBank/DDBJ databases">
        <authorList>
            <person name="Wu N."/>
        </authorList>
    </citation>
    <scope>NUCLEOTIDE SEQUENCE</scope>
    <source>
        <strain evidence="1">P15</strain>
    </source>
</reference>
<name>A0ACC7NYV4_9BACL</name>
<dbReference type="Proteomes" id="UP001631969">
    <property type="component" value="Unassembled WGS sequence"/>
</dbReference>
<keyword evidence="2" id="KW-1185">Reference proteome</keyword>
<organism evidence="1 2">
    <name type="scientific">Paenibacillus mesotrionivorans</name>
    <dbReference type="NCBI Taxonomy" id="3160968"/>
    <lineage>
        <taxon>Bacteria</taxon>
        <taxon>Bacillati</taxon>
        <taxon>Bacillota</taxon>
        <taxon>Bacilli</taxon>
        <taxon>Bacillales</taxon>
        <taxon>Paenibacillaceae</taxon>
        <taxon>Paenibacillus</taxon>
    </lineage>
</organism>
<dbReference type="EMBL" id="JBJURJ010000004">
    <property type="protein sequence ID" value="MFM9328232.1"/>
    <property type="molecule type" value="Genomic_DNA"/>
</dbReference>
<comment type="caution">
    <text evidence="1">The sequence shown here is derived from an EMBL/GenBank/DDBJ whole genome shotgun (WGS) entry which is preliminary data.</text>
</comment>
<accession>A0ACC7NYV4</accession>
<sequence>MNDRDLIDLVLNFTQQIDELQVKYYPLTQDSSQDTSVVFANYKAEAEKIYLRYLTKKDRTYYIGINSPPKFAGVKSNTPSKVEHTKNGAVVTFYTNTGLLDFQFILTCKNDQWLINSFKQRYHSDDRELTYKWQYSSF</sequence>
<gene>
    <name evidence="1" type="ORF">ACI1P1_08040</name>
</gene>
<protein>
    <submittedName>
        <fullName evidence="1">NTF2 fold immunity protein</fullName>
    </submittedName>
</protein>
<evidence type="ECO:0000313" key="1">
    <source>
        <dbReference type="EMBL" id="MFM9328232.1"/>
    </source>
</evidence>
<evidence type="ECO:0000313" key="2">
    <source>
        <dbReference type="Proteomes" id="UP001631969"/>
    </source>
</evidence>